<protein>
    <submittedName>
        <fullName evidence="1">Oxidoreductase</fullName>
    </submittedName>
</protein>
<sequence>ATEFLATKRLADEALTRSGVPFVILRPALVIGRNCYGGSSLLRALAAFPLVTPLVNANSPIEVAALDDVTLAVIHALENGIPTGSDLHVAAPQIFTLAQIVARHRAWLGLPAASVLPVPMFAASAVSRLADWLGWLGWRSPLRSTAMLSASGGITSAAGNVNLPFTPR</sequence>
<dbReference type="SUPFAM" id="SSF51735">
    <property type="entry name" value="NAD(P)-binding Rossmann-fold domains"/>
    <property type="match status" value="1"/>
</dbReference>
<evidence type="ECO:0000313" key="1">
    <source>
        <dbReference type="EMBL" id="RIJ42267.1"/>
    </source>
</evidence>
<reference evidence="1 2" key="1">
    <citation type="submission" date="2018-08" db="EMBL/GenBank/DDBJ databases">
        <title>Pallidiluteibacterium maritimus gen. nov., sp. nov., isolated from coastal sediment.</title>
        <authorList>
            <person name="Zhou L.Y."/>
        </authorList>
    </citation>
    <scope>NUCLEOTIDE SEQUENCE [LARGE SCALE GENOMIC DNA]</scope>
    <source>
        <strain evidence="1 2">XSD2</strain>
    </source>
</reference>
<dbReference type="AlphaFoldDB" id="A0A399SK31"/>
<evidence type="ECO:0000313" key="2">
    <source>
        <dbReference type="Proteomes" id="UP000265926"/>
    </source>
</evidence>
<feature type="non-terminal residue" evidence="1">
    <location>
        <position position="1"/>
    </location>
</feature>
<accession>A0A399SK31</accession>
<feature type="non-terminal residue" evidence="1">
    <location>
        <position position="168"/>
    </location>
</feature>
<dbReference type="RefSeq" id="WP_206610233.1">
    <property type="nucleotide sequence ID" value="NZ_QWGR01000333.1"/>
</dbReference>
<name>A0A399SK31_9BACT</name>
<dbReference type="Proteomes" id="UP000265926">
    <property type="component" value="Unassembled WGS sequence"/>
</dbReference>
<dbReference type="InterPro" id="IPR036291">
    <property type="entry name" value="NAD(P)-bd_dom_sf"/>
</dbReference>
<comment type="caution">
    <text evidence="1">The sequence shown here is derived from an EMBL/GenBank/DDBJ whole genome shotgun (WGS) entry which is preliminary data.</text>
</comment>
<keyword evidence="2" id="KW-1185">Reference proteome</keyword>
<organism evidence="1 2">
    <name type="scientific">Maribellus luteus</name>
    <dbReference type="NCBI Taxonomy" id="2305463"/>
    <lineage>
        <taxon>Bacteria</taxon>
        <taxon>Pseudomonadati</taxon>
        <taxon>Bacteroidota</taxon>
        <taxon>Bacteroidia</taxon>
        <taxon>Marinilabiliales</taxon>
        <taxon>Prolixibacteraceae</taxon>
        <taxon>Maribellus</taxon>
    </lineage>
</organism>
<proteinExistence type="predicted"/>
<dbReference type="EMBL" id="QWGR01000333">
    <property type="protein sequence ID" value="RIJ42267.1"/>
    <property type="molecule type" value="Genomic_DNA"/>
</dbReference>
<dbReference type="Gene3D" id="3.40.50.720">
    <property type="entry name" value="NAD(P)-binding Rossmann-like Domain"/>
    <property type="match status" value="1"/>
</dbReference>
<gene>
    <name evidence="1" type="ORF">D1614_25380</name>
</gene>